<dbReference type="Pfam" id="PF05175">
    <property type="entry name" value="MTS"/>
    <property type="match status" value="1"/>
</dbReference>
<evidence type="ECO:0000256" key="5">
    <source>
        <dbReference type="ARBA" id="ARBA00022691"/>
    </source>
</evidence>
<dbReference type="InterPro" id="IPR002052">
    <property type="entry name" value="DNA_methylase_N6_adenine_CS"/>
</dbReference>
<evidence type="ECO:0000256" key="2">
    <source>
        <dbReference type="ARBA" id="ARBA00022552"/>
    </source>
</evidence>
<sequence length="333" mass="35413">MTAQRLRLALDAGLLEWPDGPVLALRPPPGLEGLPEDRFQIVHGFRPDVTAWERRGALVQPQAEGAFATALVCVPRAKDHARALLAEAIGRVGPGGLIVLDGQKTDGVDSLVKLAKSLLTGVEVYAKAHGKLLWGRVPDPLPDLAPLTPPLTSPEGWVTARAGFSAGAVDAGSALLAAHLPARLQGDVLDLGAGWGYLAKAALASGQVTGMDLVEAEFDALEAARRNVDDPRARFLWEDAAVFAPGKRYDAILCNPPFHTSRKADPAIGQMFLRTAARLLKPSGVLGLVANRHLPYEHTLAECFGEAQPVTEAQGYKIFHARKPRQTGAARAS</sequence>
<evidence type="ECO:0000313" key="7">
    <source>
        <dbReference type="EMBL" id="ABV92417.1"/>
    </source>
</evidence>
<dbReference type="RefSeq" id="WP_012177349.1">
    <property type="nucleotide sequence ID" value="NC_009952.1"/>
</dbReference>
<dbReference type="PANTHER" id="PTHR47816:SF4">
    <property type="entry name" value="RIBOSOMAL RNA SMALL SUBUNIT METHYLTRANSFERASE C"/>
    <property type="match status" value="1"/>
</dbReference>
<dbReference type="STRING" id="398580.Dshi_0671"/>
<accession>A8LQD1</accession>
<dbReference type="AlphaFoldDB" id="A8LQD1"/>
<dbReference type="eggNOG" id="COG2813">
    <property type="taxonomic scope" value="Bacteria"/>
</dbReference>
<feature type="domain" description="Methyltransferase small" evidence="6">
    <location>
        <begin position="161"/>
        <end position="319"/>
    </location>
</feature>
<organism evidence="7 8">
    <name type="scientific">Dinoroseobacter shibae (strain DSM 16493 / NCIMB 14021 / DFL 12)</name>
    <dbReference type="NCBI Taxonomy" id="398580"/>
    <lineage>
        <taxon>Bacteria</taxon>
        <taxon>Pseudomonadati</taxon>
        <taxon>Pseudomonadota</taxon>
        <taxon>Alphaproteobacteria</taxon>
        <taxon>Rhodobacterales</taxon>
        <taxon>Roseobacteraceae</taxon>
        <taxon>Dinoroseobacter</taxon>
    </lineage>
</organism>
<dbReference type="EMBL" id="CP000830">
    <property type="protein sequence ID" value="ABV92417.1"/>
    <property type="molecule type" value="Genomic_DNA"/>
</dbReference>
<name>A8LQD1_DINSH</name>
<gene>
    <name evidence="7" type="primary">rsmC</name>
    <name evidence="7" type="ordered locus">Dshi_0671</name>
</gene>
<dbReference type="EC" id="2.1.1.171" evidence="7"/>
<dbReference type="Gene3D" id="3.40.50.150">
    <property type="entry name" value="Vaccinia Virus protein VP39"/>
    <property type="match status" value="2"/>
</dbReference>
<keyword evidence="8" id="KW-1185">Reference proteome</keyword>
<keyword evidence="2" id="KW-0698">rRNA processing</keyword>
<reference evidence="8" key="1">
    <citation type="journal article" date="2010" name="ISME J.">
        <title>The complete genome sequence of the algal symbiont Dinoroseobacter shibae: a hitchhiker's guide to life in the sea.</title>
        <authorList>
            <person name="Wagner-Dobler I."/>
            <person name="Ballhausen B."/>
            <person name="Berger M."/>
            <person name="Brinkhoff T."/>
            <person name="Buchholz I."/>
            <person name="Bunk B."/>
            <person name="Cypionka H."/>
            <person name="Daniel R."/>
            <person name="Drepper T."/>
            <person name="Gerdts G."/>
            <person name="Hahnke S."/>
            <person name="Han C."/>
            <person name="Jahn D."/>
            <person name="Kalhoefer D."/>
            <person name="Kiss H."/>
            <person name="Klenk H.P."/>
            <person name="Kyrpides N."/>
            <person name="Liebl W."/>
            <person name="Liesegang H."/>
            <person name="Meincke L."/>
            <person name="Pati A."/>
            <person name="Petersen J."/>
            <person name="Piekarski T."/>
            <person name="Pommerenke C."/>
            <person name="Pradella S."/>
            <person name="Pukall R."/>
            <person name="Rabus R."/>
            <person name="Stackebrandt E."/>
            <person name="Thole S."/>
            <person name="Thompson L."/>
            <person name="Tielen P."/>
            <person name="Tomasch J."/>
            <person name="von Jan M."/>
            <person name="Wanphrut N."/>
            <person name="Wichels A."/>
            <person name="Zech H."/>
            <person name="Simon M."/>
        </authorList>
    </citation>
    <scope>NUCLEOTIDE SEQUENCE [LARGE SCALE GENOMIC DNA]</scope>
    <source>
        <strain evidence="8">DSM 16493 / NCIMB 14021 / DFL 12</strain>
    </source>
</reference>
<dbReference type="SUPFAM" id="SSF53335">
    <property type="entry name" value="S-adenosyl-L-methionine-dependent methyltransferases"/>
    <property type="match status" value="1"/>
</dbReference>
<evidence type="ECO:0000259" key="6">
    <source>
        <dbReference type="Pfam" id="PF05175"/>
    </source>
</evidence>
<dbReference type="PROSITE" id="PS00092">
    <property type="entry name" value="N6_MTASE"/>
    <property type="match status" value="1"/>
</dbReference>
<dbReference type="HOGENOM" id="CLU_049581_1_0_5"/>
<keyword evidence="5" id="KW-0949">S-adenosyl-L-methionine</keyword>
<keyword evidence="3 7" id="KW-0489">Methyltransferase</keyword>
<dbReference type="OrthoDB" id="9816072at2"/>
<dbReference type="InterPro" id="IPR007848">
    <property type="entry name" value="Small_mtfrase_dom"/>
</dbReference>
<evidence type="ECO:0000313" key="8">
    <source>
        <dbReference type="Proteomes" id="UP000006833"/>
    </source>
</evidence>
<dbReference type="KEGG" id="dsh:Dshi_0671"/>
<dbReference type="InterPro" id="IPR029063">
    <property type="entry name" value="SAM-dependent_MTases_sf"/>
</dbReference>
<evidence type="ECO:0000256" key="4">
    <source>
        <dbReference type="ARBA" id="ARBA00022679"/>
    </source>
</evidence>
<keyword evidence="1" id="KW-0963">Cytoplasm</keyword>
<protein>
    <submittedName>
        <fullName evidence="7">Ribosomal RNA small subunit methyltransferase C</fullName>
        <ecNumber evidence="7">2.1.1.171</ecNumber>
    </submittedName>
</protein>
<evidence type="ECO:0000256" key="3">
    <source>
        <dbReference type="ARBA" id="ARBA00022603"/>
    </source>
</evidence>
<dbReference type="GO" id="GO:0052913">
    <property type="term" value="F:16S rRNA (guanine(966)-N(2))-methyltransferase activity"/>
    <property type="evidence" value="ECO:0007669"/>
    <property type="project" value="UniProtKB-EC"/>
</dbReference>
<dbReference type="PANTHER" id="PTHR47816">
    <property type="entry name" value="RIBOSOMAL RNA SMALL SUBUNIT METHYLTRANSFERASE C"/>
    <property type="match status" value="1"/>
</dbReference>
<evidence type="ECO:0000256" key="1">
    <source>
        <dbReference type="ARBA" id="ARBA00022490"/>
    </source>
</evidence>
<dbReference type="InterPro" id="IPR046977">
    <property type="entry name" value="RsmC/RlmG"/>
</dbReference>
<dbReference type="Proteomes" id="UP000006833">
    <property type="component" value="Chromosome"/>
</dbReference>
<dbReference type="GO" id="GO:0003676">
    <property type="term" value="F:nucleic acid binding"/>
    <property type="evidence" value="ECO:0007669"/>
    <property type="project" value="InterPro"/>
</dbReference>
<dbReference type="CDD" id="cd02440">
    <property type="entry name" value="AdoMet_MTases"/>
    <property type="match status" value="1"/>
</dbReference>
<keyword evidence="4 7" id="KW-0808">Transferase</keyword>
<proteinExistence type="predicted"/>